<dbReference type="EMBL" id="JBHSFE010000007">
    <property type="protein sequence ID" value="MFC4607476.1"/>
    <property type="molecule type" value="Genomic_DNA"/>
</dbReference>
<protein>
    <submittedName>
        <fullName evidence="1">Uncharacterized protein</fullName>
    </submittedName>
</protein>
<keyword evidence="2" id="KW-1185">Reference proteome</keyword>
<gene>
    <name evidence="1" type="ORF">ACFO9E_06555</name>
</gene>
<dbReference type="Proteomes" id="UP001595993">
    <property type="component" value="Unassembled WGS sequence"/>
</dbReference>
<dbReference type="RefSeq" id="WP_381192478.1">
    <property type="nucleotide sequence ID" value="NZ_JBHSFE010000007.1"/>
</dbReference>
<comment type="caution">
    <text evidence="1">The sequence shown here is derived from an EMBL/GenBank/DDBJ whole genome shotgun (WGS) entry which is preliminary data.</text>
</comment>
<reference evidence="2" key="1">
    <citation type="journal article" date="2019" name="Int. J. Syst. Evol. Microbiol.">
        <title>The Global Catalogue of Microorganisms (GCM) 10K type strain sequencing project: providing services to taxonomists for standard genome sequencing and annotation.</title>
        <authorList>
            <consortium name="The Broad Institute Genomics Platform"/>
            <consortium name="The Broad Institute Genome Sequencing Center for Infectious Disease"/>
            <person name="Wu L."/>
            <person name="Ma J."/>
        </authorList>
    </citation>
    <scope>NUCLEOTIDE SEQUENCE [LARGE SCALE GENOMIC DNA]</scope>
    <source>
        <strain evidence="2">CGMCC 4.7139</strain>
    </source>
</reference>
<proteinExistence type="predicted"/>
<evidence type="ECO:0000313" key="1">
    <source>
        <dbReference type="EMBL" id="MFC4607476.1"/>
    </source>
</evidence>
<name>A0ABV9FZH0_9ACTN</name>
<sequence>MNSHDSFENRCVQSIQEIEEADYSQLTHQYLAPVHTLRGDFGTVIDDLATSEDVHLDDSFRGNFFRPDEIHVAWRSTTGPLVMGEFCLNHIHQSISRSIIPPDDDALGPAEREVLGDLCVIDTAPRGGTGNLAGLYVTEDAAFEVWFYDMGLHRLERLDLDYAGYLDVTLAIKGTSGWQYLFADVQLNSMELHTTAARLEVMLDTFPEVFPNHDYRALRARLEARL</sequence>
<accession>A0ABV9FZH0</accession>
<organism evidence="1 2">
    <name type="scientific">Streptomyces maoxianensis</name>
    <dbReference type="NCBI Taxonomy" id="1459942"/>
    <lineage>
        <taxon>Bacteria</taxon>
        <taxon>Bacillati</taxon>
        <taxon>Actinomycetota</taxon>
        <taxon>Actinomycetes</taxon>
        <taxon>Kitasatosporales</taxon>
        <taxon>Streptomycetaceae</taxon>
        <taxon>Streptomyces</taxon>
    </lineage>
</organism>
<evidence type="ECO:0000313" key="2">
    <source>
        <dbReference type="Proteomes" id="UP001595993"/>
    </source>
</evidence>